<feature type="region of interest" description="Disordered" evidence="1">
    <location>
        <begin position="91"/>
        <end position="124"/>
    </location>
</feature>
<keyword evidence="3" id="KW-1185">Reference proteome</keyword>
<sequence length="1686" mass="185201">MAVTASDKDRWNLLSPAASKSLAKEFDFGDATKGGLGGVVKGKDRWNLLRDNVQSLSLQARGANAFSSVGRATSSPSQRIQLFSSTLRRAARQEKGEDLMESPGVLTASEPAPEPGVAGDSEVPPCQVEASLDTDLEGKTGKDEIGEEFSDWESEAGDNVVSADKHGFLTACDAIVASPAIHVLGPQESGPPSGLCGAEDVEVGGTKEAEAEADPDCPILGSAPPTGMKVEASTSGAPQSRRQSGAGEAAAVPDLVSRMLGGLPSWAAFAAADESEEEFHNAWGEHDTDDMLGLRAFDLQQARGIEVPGTPTAAQARLAKRKQKAQEKAKRKTQLEVGATESTGGHLFGMMSMLSNLTSATATGSAHDDDEESVHNAWGGDDSDSKFVERSAELEHVRGMVVPVLKVQTGGRERLAKRRQRAEKKCNTHQGVAETRDGSATSYSGRAAASVFSAAATSIVQFQRLLNYVASTQDDEIDEVFCIWGEDDTPERFHERLAAMELARSDQSGRLPHHRVLRQKRKGRASYQKKEPDDPFLLDLRQQIEEQLQLFVFPSSLEHPEDLEIRQMIHHQTREMLFTLFKKPRETVEDSSGWEDFRKFPKAMASVAAGQSLSRGLVPPPPPQPHKAGVPATSRESPSLPRPPPPEPRAPPPPPTPPPGPPSAAASAVPPPPPPPPEQSQPTLRLETGGNEKSQSTVDCKGAVRGILQRMCGSMRRRGVAPLQVFRSLDATRRGWLGPRQVARMAWAMEPQLGFQELALLFQCLGGKDGRIAPVDFCRAFQAVDADVPASSTQGRAPVNAGPAFSPSRRGDGPTAQLSPQKEDLRAPLRGGFRPGFNLRARQDAKRNLTSSRETRTIQPLRGIRSLGLEADAAAALEDFVRRHKSEPQRSPPAAGRQEIVPSPRKPIASPAEVPKPAATAASYSSEDFDGERSDGAYSDSFQNDYDSQSSGICHSDITSIVVAAAAVRRDVKQLLKPCFNEMGRKQLNSCEEQLWRRTRLQRHCTKVAEMEVILCRNPGDVDDRWDRYCAVRRVGKATYVKGSRKDVGVPSWSEEVRVLPHGDEGHVVASGCLPEFMFSPDTVFRSAPVPWSFSMYQMSMCCLNQNSDLCRELREGFFLREKGCQDGKICTNCAYGNGTAPTTCQCENPPFSVPAQYNEECGMGKECAEGQGICFRPCMTFLHITSCPTDYCQWNTLTLLCEDRALDAPTVYWRDSAGTTVPEIATEVIQRTEPADAYFPMSFAAFRKSGEGFRIEGVQIENITQPEALFLQLDTNIDGVLSSAEFARIGEIFLSLRNAVRETRDAQDAARRLQSVPKQQVTPEVCNARNPRQYYCSFDSDCKEDCKACGWKSATDRAFSICVQPSAEVCHADGNQVFCPSDEMCHPPGDCSNCVDRTIADHAQHVCLALWWDPRPLTQWTNWVCRWRNKVGMPCANDQDCIYGMRRCLDGACMPFQPYNANQTCESDFDCPHLGFYCPSDPTGGQNPYWVQYCRAQREEDMTCSEDRECQPGMRCNVGEPQPRCRRLFSLPIGALAAEDVFCQFGWRDRDGKCAPPAQSKQAGRSCDTDLDCETTDETGRMGSCTCKAWWDKDDPKYCMPVAGDYSRHQEALRNYLWFRAENCGNFWTEQECLRIFGNEAMRLKLAVECETQQLSGGPYGPPEECGIVDDERFGDRCAMMDALG</sequence>
<comment type="caution">
    <text evidence="2">The sequence shown here is derived from an EMBL/GenBank/DDBJ whole genome shotgun (WGS) entry which is preliminary data.</text>
</comment>
<reference evidence="2 3" key="1">
    <citation type="submission" date="2016-02" db="EMBL/GenBank/DDBJ databases">
        <title>Genome analysis of coral dinoflagellate symbionts highlights evolutionary adaptations to a symbiotic lifestyle.</title>
        <authorList>
            <person name="Aranda M."/>
            <person name="Li Y."/>
            <person name="Liew Y.J."/>
            <person name="Baumgarten S."/>
            <person name="Simakov O."/>
            <person name="Wilson M."/>
            <person name="Piel J."/>
            <person name="Ashoor H."/>
            <person name="Bougouffa S."/>
            <person name="Bajic V.B."/>
            <person name="Ryu T."/>
            <person name="Ravasi T."/>
            <person name="Bayer T."/>
            <person name="Micklem G."/>
            <person name="Kim H."/>
            <person name="Bhak J."/>
            <person name="Lajeunesse T.C."/>
            <person name="Voolstra C.R."/>
        </authorList>
    </citation>
    <scope>NUCLEOTIDE SEQUENCE [LARGE SCALE GENOMIC DNA]</scope>
    <source>
        <strain evidence="2 3">CCMP2467</strain>
    </source>
</reference>
<gene>
    <name evidence="2" type="ORF">AK812_SmicGene20542</name>
</gene>
<dbReference type="PANTHER" id="PTHR24216:SF65">
    <property type="entry name" value="PAXILLIN-LIKE PROTEIN 1"/>
    <property type="match status" value="1"/>
</dbReference>
<evidence type="ECO:0000313" key="2">
    <source>
        <dbReference type="EMBL" id="OLP97196.1"/>
    </source>
</evidence>
<accession>A0A1Q9DPU5</accession>
<evidence type="ECO:0000313" key="3">
    <source>
        <dbReference type="Proteomes" id="UP000186817"/>
    </source>
</evidence>
<protein>
    <submittedName>
        <fullName evidence="2">Uncharacterized protein</fullName>
    </submittedName>
</protein>
<feature type="region of interest" description="Disordered" evidence="1">
    <location>
        <begin position="883"/>
        <end position="942"/>
    </location>
</feature>
<dbReference type="OrthoDB" id="409849at2759"/>
<feature type="compositionally biased region" description="Pro residues" evidence="1">
    <location>
        <begin position="640"/>
        <end position="662"/>
    </location>
</feature>
<dbReference type="PANTHER" id="PTHR24216">
    <property type="entry name" value="PAXILLIN-RELATED"/>
    <property type="match status" value="1"/>
</dbReference>
<feature type="region of interest" description="Disordered" evidence="1">
    <location>
        <begin position="361"/>
        <end position="382"/>
    </location>
</feature>
<name>A0A1Q9DPU5_SYMMI</name>
<feature type="region of interest" description="Disordered" evidence="1">
    <location>
        <begin position="611"/>
        <end position="698"/>
    </location>
</feature>
<dbReference type="EMBL" id="LSRX01000443">
    <property type="protein sequence ID" value="OLP97196.1"/>
    <property type="molecule type" value="Genomic_DNA"/>
</dbReference>
<feature type="region of interest" description="Disordered" evidence="1">
    <location>
        <begin position="789"/>
        <end position="857"/>
    </location>
</feature>
<dbReference type="Proteomes" id="UP000186817">
    <property type="component" value="Unassembled WGS sequence"/>
</dbReference>
<feature type="compositionally biased region" description="Polar residues" evidence="1">
    <location>
        <begin position="232"/>
        <end position="243"/>
    </location>
</feature>
<evidence type="ECO:0000256" key="1">
    <source>
        <dbReference type="SAM" id="MobiDB-lite"/>
    </source>
</evidence>
<feature type="compositionally biased region" description="Pro residues" evidence="1">
    <location>
        <begin position="669"/>
        <end position="679"/>
    </location>
</feature>
<proteinExistence type="predicted"/>
<feature type="region of interest" description="Disordered" evidence="1">
    <location>
        <begin position="207"/>
        <end position="249"/>
    </location>
</feature>
<organism evidence="2 3">
    <name type="scientific">Symbiodinium microadriaticum</name>
    <name type="common">Dinoflagellate</name>
    <name type="synonym">Zooxanthella microadriatica</name>
    <dbReference type="NCBI Taxonomy" id="2951"/>
    <lineage>
        <taxon>Eukaryota</taxon>
        <taxon>Sar</taxon>
        <taxon>Alveolata</taxon>
        <taxon>Dinophyceae</taxon>
        <taxon>Suessiales</taxon>
        <taxon>Symbiodiniaceae</taxon>
        <taxon>Symbiodinium</taxon>
    </lineage>
</organism>